<accession>A0A1H3HRP7</accession>
<keyword evidence="2" id="KW-1185">Reference proteome</keyword>
<dbReference type="Proteomes" id="UP000199079">
    <property type="component" value="Unassembled WGS sequence"/>
</dbReference>
<sequence length="40" mass="4912">MHMDTFLWLRMECLFDKLRHNAVLDSPKPILTRGTWFVEY</sequence>
<organism evidence="1 2">
    <name type="scientific">Halopenitus persicus</name>
    <dbReference type="NCBI Taxonomy" id="1048396"/>
    <lineage>
        <taxon>Archaea</taxon>
        <taxon>Methanobacteriati</taxon>
        <taxon>Methanobacteriota</taxon>
        <taxon>Stenosarchaea group</taxon>
        <taxon>Halobacteria</taxon>
        <taxon>Halobacteriales</taxon>
        <taxon>Haloferacaceae</taxon>
        <taxon>Halopenitus</taxon>
    </lineage>
</organism>
<name>A0A1H3HRP7_9EURY</name>
<gene>
    <name evidence="1" type="ORF">SAMN05216564_103373</name>
</gene>
<dbReference type="AlphaFoldDB" id="A0A1H3HRP7"/>
<evidence type="ECO:0000313" key="1">
    <source>
        <dbReference type="EMBL" id="SDY17349.1"/>
    </source>
</evidence>
<evidence type="ECO:0000313" key="2">
    <source>
        <dbReference type="Proteomes" id="UP000199079"/>
    </source>
</evidence>
<proteinExistence type="predicted"/>
<protein>
    <submittedName>
        <fullName evidence="1">Uncharacterized protein</fullName>
    </submittedName>
</protein>
<dbReference type="EMBL" id="FNPC01000003">
    <property type="protein sequence ID" value="SDY17349.1"/>
    <property type="molecule type" value="Genomic_DNA"/>
</dbReference>
<reference evidence="2" key="1">
    <citation type="submission" date="2016-10" db="EMBL/GenBank/DDBJ databases">
        <authorList>
            <person name="Varghese N."/>
            <person name="Submissions S."/>
        </authorList>
    </citation>
    <scope>NUCLEOTIDE SEQUENCE [LARGE SCALE GENOMIC DNA]</scope>
    <source>
        <strain evidence="2">DC30,IBRC 10041,KCTC 4046</strain>
    </source>
</reference>